<evidence type="ECO:0000313" key="6">
    <source>
        <dbReference type="EMBL" id="NYF80617.1"/>
    </source>
</evidence>
<organism evidence="6 7">
    <name type="scientific">Granulicella arctica</name>
    <dbReference type="NCBI Taxonomy" id="940613"/>
    <lineage>
        <taxon>Bacteria</taxon>
        <taxon>Pseudomonadati</taxon>
        <taxon>Acidobacteriota</taxon>
        <taxon>Terriglobia</taxon>
        <taxon>Terriglobales</taxon>
        <taxon>Acidobacteriaceae</taxon>
        <taxon>Granulicella</taxon>
    </lineage>
</organism>
<dbReference type="PROSITE" id="PS50931">
    <property type="entry name" value="HTH_LYSR"/>
    <property type="match status" value="1"/>
</dbReference>
<dbReference type="InterPro" id="IPR036388">
    <property type="entry name" value="WH-like_DNA-bd_sf"/>
</dbReference>
<dbReference type="Proteomes" id="UP000589520">
    <property type="component" value="Unassembled WGS sequence"/>
</dbReference>
<name>A0A7Y9PIN8_9BACT</name>
<evidence type="ECO:0000313" key="7">
    <source>
        <dbReference type="Proteomes" id="UP000589520"/>
    </source>
</evidence>
<dbReference type="InterPro" id="IPR000847">
    <property type="entry name" value="LysR_HTH_N"/>
</dbReference>
<dbReference type="Gene3D" id="3.40.190.10">
    <property type="entry name" value="Periplasmic binding protein-like II"/>
    <property type="match status" value="2"/>
</dbReference>
<keyword evidence="7" id="KW-1185">Reference proteome</keyword>
<keyword evidence="4" id="KW-0804">Transcription</keyword>
<dbReference type="Pfam" id="PF00126">
    <property type="entry name" value="HTH_1"/>
    <property type="match status" value="1"/>
</dbReference>
<dbReference type="AlphaFoldDB" id="A0A7Y9PIN8"/>
<gene>
    <name evidence="6" type="ORF">HDF17_002937</name>
</gene>
<dbReference type="RefSeq" id="WP_179492132.1">
    <property type="nucleotide sequence ID" value="NZ_JACCCW010000002.1"/>
</dbReference>
<dbReference type="InterPro" id="IPR037402">
    <property type="entry name" value="YidZ_PBP2"/>
</dbReference>
<reference evidence="6 7" key="1">
    <citation type="submission" date="2020-07" db="EMBL/GenBank/DDBJ databases">
        <title>Genomic Encyclopedia of Type Strains, Phase IV (KMG-V): Genome sequencing to study the core and pangenomes of soil and plant-associated prokaryotes.</title>
        <authorList>
            <person name="Whitman W."/>
        </authorList>
    </citation>
    <scope>NUCLEOTIDE SEQUENCE [LARGE SCALE GENOMIC DNA]</scope>
    <source>
        <strain evidence="6 7">X4EP2</strain>
    </source>
</reference>
<comment type="similarity">
    <text evidence="1">Belongs to the LysR transcriptional regulatory family.</text>
</comment>
<feature type="domain" description="HTH lysR-type" evidence="5">
    <location>
        <begin position="13"/>
        <end position="70"/>
    </location>
</feature>
<comment type="caution">
    <text evidence="6">The sequence shown here is derived from an EMBL/GenBank/DDBJ whole genome shotgun (WGS) entry which is preliminary data.</text>
</comment>
<dbReference type="EMBL" id="JACCCW010000002">
    <property type="protein sequence ID" value="NYF80617.1"/>
    <property type="molecule type" value="Genomic_DNA"/>
</dbReference>
<evidence type="ECO:0000256" key="3">
    <source>
        <dbReference type="ARBA" id="ARBA00023125"/>
    </source>
</evidence>
<dbReference type="CDD" id="cd08417">
    <property type="entry name" value="PBP2_Nitroaromatics_like"/>
    <property type="match status" value="1"/>
</dbReference>
<dbReference type="GO" id="GO:0003677">
    <property type="term" value="F:DNA binding"/>
    <property type="evidence" value="ECO:0007669"/>
    <property type="project" value="UniProtKB-KW"/>
</dbReference>
<dbReference type="SUPFAM" id="SSF46785">
    <property type="entry name" value="Winged helix' DNA-binding domain"/>
    <property type="match status" value="1"/>
</dbReference>
<evidence type="ECO:0000256" key="1">
    <source>
        <dbReference type="ARBA" id="ARBA00009437"/>
    </source>
</evidence>
<dbReference type="Gene3D" id="1.10.10.10">
    <property type="entry name" value="Winged helix-like DNA-binding domain superfamily/Winged helix DNA-binding domain"/>
    <property type="match status" value="1"/>
</dbReference>
<dbReference type="InterPro" id="IPR050389">
    <property type="entry name" value="LysR-type_TF"/>
</dbReference>
<dbReference type="PANTHER" id="PTHR30118:SF15">
    <property type="entry name" value="TRANSCRIPTIONAL REGULATORY PROTEIN"/>
    <property type="match status" value="1"/>
</dbReference>
<dbReference type="PRINTS" id="PR00039">
    <property type="entry name" value="HTHLYSR"/>
</dbReference>
<dbReference type="InterPro" id="IPR036390">
    <property type="entry name" value="WH_DNA-bd_sf"/>
</dbReference>
<evidence type="ECO:0000256" key="4">
    <source>
        <dbReference type="ARBA" id="ARBA00023163"/>
    </source>
</evidence>
<keyword evidence="2" id="KW-0805">Transcription regulation</keyword>
<evidence type="ECO:0000259" key="5">
    <source>
        <dbReference type="PROSITE" id="PS50931"/>
    </source>
</evidence>
<keyword evidence="3 6" id="KW-0238">DNA-binding</keyword>
<dbReference type="GO" id="GO:0003700">
    <property type="term" value="F:DNA-binding transcription factor activity"/>
    <property type="evidence" value="ECO:0007669"/>
    <property type="project" value="InterPro"/>
</dbReference>
<dbReference type="PANTHER" id="PTHR30118">
    <property type="entry name" value="HTH-TYPE TRANSCRIPTIONAL REGULATOR LEUO-RELATED"/>
    <property type="match status" value="1"/>
</dbReference>
<evidence type="ECO:0000256" key="2">
    <source>
        <dbReference type="ARBA" id="ARBA00023015"/>
    </source>
</evidence>
<dbReference type="InterPro" id="IPR005119">
    <property type="entry name" value="LysR_subst-bd"/>
</dbReference>
<sequence length="304" mass="34831">MMVIMHPVHLRSIDLNLLAPLQALLEERNVTRAAKRINLSQSAMSRALERLRDLLGDDLLVRTEGKYQLTPRGSVLFEELASLVPRLEQFWASEAFSPATTQGRIRLAMTDYVATVLLPYLTAECERTAPGLSLEVTPWHERSYEELTAATIDLVFSPLAVPTLFRVETLFEEEFVCLIGEQHPLKQKTLTLKRYLSSRHLSVETQPKQQNLIDRPLAEGGLRRRISLHLPYLLPALRTLENTELILTTPSRLAKEAIGHYRIRQVKAPPEIPSFQYSIVWHPRLEGDPLHFWFRSLVRNVCQS</sequence>
<protein>
    <submittedName>
        <fullName evidence="6">DNA-binding transcriptional LysR family regulator</fullName>
    </submittedName>
</protein>
<dbReference type="Pfam" id="PF03466">
    <property type="entry name" value="LysR_substrate"/>
    <property type="match status" value="1"/>
</dbReference>
<proteinExistence type="inferred from homology"/>
<accession>A0A7Y9PIN8</accession>
<dbReference type="SUPFAM" id="SSF53850">
    <property type="entry name" value="Periplasmic binding protein-like II"/>
    <property type="match status" value="1"/>
</dbReference>